<protein>
    <submittedName>
        <fullName evidence="2">E3 ubiquitin-protein ligase UPL3</fullName>
    </submittedName>
</protein>
<dbReference type="PROSITE" id="PS50297">
    <property type="entry name" value="ANK_REP_REGION"/>
    <property type="match status" value="1"/>
</dbReference>
<feature type="repeat" description="ANK" evidence="1">
    <location>
        <begin position="53"/>
        <end position="85"/>
    </location>
</feature>
<keyword evidence="3" id="KW-1185">Reference proteome</keyword>
<dbReference type="InterPro" id="IPR002110">
    <property type="entry name" value="Ankyrin_rpt"/>
</dbReference>
<evidence type="ECO:0000256" key="1">
    <source>
        <dbReference type="PROSITE-ProRule" id="PRU00023"/>
    </source>
</evidence>
<dbReference type="Gene3D" id="1.25.40.20">
    <property type="entry name" value="Ankyrin repeat-containing domain"/>
    <property type="match status" value="1"/>
</dbReference>
<proteinExistence type="predicted"/>
<dbReference type="SMART" id="SM00248">
    <property type="entry name" value="ANK"/>
    <property type="match status" value="1"/>
</dbReference>
<organism evidence="2 3">
    <name type="scientific">Durusdinium trenchii</name>
    <dbReference type="NCBI Taxonomy" id="1381693"/>
    <lineage>
        <taxon>Eukaryota</taxon>
        <taxon>Sar</taxon>
        <taxon>Alveolata</taxon>
        <taxon>Dinophyceae</taxon>
        <taxon>Suessiales</taxon>
        <taxon>Symbiodiniaceae</taxon>
        <taxon>Durusdinium</taxon>
    </lineage>
</organism>
<dbReference type="InterPro" id="IPR036770">
    <property type="entry name" value="Ankyrin_rpt-contain_sf"/>
</dbReference>
<keyword evidence="1" id="KW-0040">ANK repeat</keyword>
<dbReference type="EMBL" id="CAXAMM010009236">
    <property type="protein sequence ID" value="CAK9019797.1"/>
    <property type="molecule type" value="Genomic_DNA"/>
</dbReference>
<dbReference type="PROSITE" id="PS50088">
    <property type="entry name" value="ANK_REPEAT"/>
    <property type="match status" value="1"/>
</dbReference>
<name>A0ABP0JZ60_9DINO</name>
<sequence>MPLIAPKEAATVQMSAKMSPELELFVVCGWGKCPKRLERVLKKKPNVNWKNEDGLTPLFNATMCGSADFVEKLIKAGAEPNVVATEYLLTPFEWVTAKVSYEEERDRRLNDFDQVNRLDDTCLAIRPDIKPFKQVLEVLGKNGGVEAKAFSNNPKIKPDGSIDGGKPSELRSYKLSPDGSYTAAHYLRSGKFDLLKYEDGRLVECDYDPKTGHWAGYEAAAA</sequence>
<comment type="caution">
    <text evidence="2">The sequence shown here is derived from an EMBL/GenBank/DDBJ whole genome shotgun (WGS) entry which is preliminary data.</text>
</comment>
<evidence type="ECO:0000313" key="3">
    <source>
        <dbReference type="Proteomes" id="UP001642464"/>
    </source>
</evidence>
<dbReference type="SUPFAM" id="SSF48403">
    <property type="entry name" value="Ankyrin repeat"/>
    <property type="match status" value="1"/>
</dbReference>
<gene>
    <name evidence="2" type="ORF">SCF082_LOCUS14661</name>
</gene>
<evidence type="ECO:0000313" key="2">
    <source>
        <dbReference type="EMBL" id="CAK9019797.1"/>
    </source>
</evidence>
<dbReference type="Proteomes" id="UP001642464">
    <property type="component" value="Unassembled WGS sequence"/>
</dbReference>
<reference evidence="2 3" key="1">
    <citation type="submission" date="2024-02" db="EMBL/GenBank/DDBJ databases">
        <authorList>
            <person name="Chen Y."/>
            <person name="Shah S."/>
            <person name="Dougan E. K."/>
            <person name="Thang M."/>
            <person name="Chan C."/>
        </authorList>
    </citation>
    <scope>NUCLEOTIDE SEQUENCE [LARGE SCALE GENOMIC DNA]</scope>
</reference>
<accession>A0ABP0JZ60</accession>